<dbReference type="InterPro" id="IPR032633">
    <property type="entry name" value="ThiJ-like"/>
</dbReference>
<dbReference type="InterPro" id="IPR016160">
    <property type="entry name" value="Ald_DH_CS_CYS"/>
</dbReference>
<dbReference type="Gene3D" id="3.40.309.10">
    <property type="entry name" value="Aldehyde Dehydrogenase, Chain A, domain 2"/>
    <property type="match status" value="1"/>
</dbReference>
<dbReference type="InterPro" id="IPR029510">
    <property type="entry name" value="Ald_DH_CS_GLU"/>
</dbReference>
<dbReference type="EMBL" id="CP120992">
    <property type="protein sequence ID" value="WLQ42479.1"/>
    <property type="molecule type" value="Genomic_DNA"/>
</dbReference>
<dbReference type="Gene3D" id="3.40.50.880">
    <property type="match status" value="1"/>
</dbReference>
<evidence type="ECO:0000256" key="4">
    <source>
        <dbReference type="RuleBase" id="RU003345"/>
    </source>
</evidence>
<organism evidence="6 7">
    <name type="scientific">Streptomyces laculatispora</name>
    <dbReference type="NCBI Taxonomy" id="887464"/>
    <lineage>
        <taxon>Bacteria</taxon>
        <taxon>Bacillati</taxon>
        <taxon>Actinomycetota</taxon>
        <taxon>Actinomycetes</taxon>
        <taxon>Kitasatosporales</taxon>
        <taxon>Streptomycetaceae</taxon>
        <taxon>Streptomyces</taxon>
    </lineage>
</organism>
<comment type="similarity">
    <text evidence="1 4">Belongs to the aldehyde dehydrogenase family.</text>
</comment>
<dbReference type="InterPro" id="IPR012394">
    <property type="entry name" value="Aldehyde_DH_NAD(P)"/>
</dbReference>
<dbReference type="InterPro" id="IPR016163">
    <property type="entry name" value="Ald_DH_C"/>
</dbReference>
<protein>
    <submittedName>
        <fullName evidence="6">Aldehyde dehydrogenase family protein</fullName>
    </submittedName>
</protein>
<evidence type="ECO:0000259" key="5">
    <source>
        <dbReference type="Pfam" id="PF00171"/>
    </source>
</evidence>
<gene>
    <name evidence="6" type="ORF">P8A22_22505</name>
</gene>
<dbReference type="Pfam" id="PF17124">
    <property type="entry name" value="ThiJ_like"/>
    <property type="match status" value="1"/>
</dbReference>
<dbReference type="InterPro" id="IPR016161">
    <property type="entry name" value="Ald_DH/histidinol_DH"/>
</dbReference>
<evidence type="ECO:0000313" key="6">
    <source>
        <dbReference type="EMBL" id="WLQ42479.1"/>
    </source>
</evidence>
<keyword evidence="7" id="KW-1185">Reference proteome</keyword>
<dbReference type="PANTHER" id="PTHR43570:SF16">
    <property type="entry name" value="ALDEHYDE DEHYDROGENASE TYPE III, ISOFORM Q"/>
    <property type="match status" value="1"/>
</dbReference>
<accession>A0ABY9I857</accession>
<name>A0ABY9I857_9ACTN</name>
<sequence>MPSVLFVLTGADHWTLNDGTTHPTGFWAEELAAPHRVFTEAGYAVTLATPGGVTPTVDAGSLAAAANGGPEQADAVAAYLDSIGPELRTPVRLEDIHPDRYDALFYPGGHGPMEDLAVSALSGRLLTGALDSGVRLGVLCHAPAALLAARREDGGWPFAGYRMTGFSNAEESIGGLADKAPWLLEDRLVALGADYTAAAPFTPHTVTDRTLHTGQNPASSEQLAREMVAALAPVESPAETVDRLRTTFRTGRTKSLDWRTDQLRRLRALLTEHGDELADALHADLGKSRKEAYRTEIDFTVREIDHTLEHLADWLRPEPAPVPARLGGAKAHTVQDPLGVVLVIAPWNYPLQLLLAPVVGALAAGNAVVAKPSELAPATSAAVARLLPRCLDEDAVAVVEGAVPETTALLAERFDHVFYTGNGAVGRIVMAAAAKHLTPVTLELGGKSPVFVDRDTDLKAVAGRLAAGKFLNAGQTCVAPDYVLTDPGTGAALADALATAVEELYGADASTHPEYGRIVNRRHFDRLTGLLGSGRTVTGGTYDRDAKYLAPTVLADVAPDAPVMREEIFGPVLPIISVDGLDEAIAFINDRDKPLALYAFTESDTVRERLIAETSSGAVGIGLPLAHLTVSDLPFGGVGESGMGSYHGRYSLETFSHRKAVLDTPLAS</sequence>
<evidence type="ECO:0000256" key="1">
    <source>
        <dbReference type="ARBA" id="ARBA00009986"/>
    </source>
</evidence>
<feature type="active site" evidence="3">
    <location>
        <position position="443"/>
    </location>
</feature>
<evidence type="ECO:0000313" key="7">
    <source>
        <dbReference type="Proteomes" id="UP001229952"/>
    </source>
</evidence>
<dbReference type="Gene3D" id="3.40.605.10">
    <property type="entry name" value="Aldehyde Dehydrogenase, Chain A, domain 1"/>
    <property type="match status" value="1"/>
</dbReference>
<dbReference type="PANTHER" id="PTHR43570">
    <property type="entry name" value="ALDEHYDE DEHYDROGENASE"/>
    <property type="match status" value="1"/>
</dbReference>
<dbReference type="PROSITE" id="PS00687">
    <property type="entry name" value="ALDEHYDE_DEHYDR_GLU"/>
    <property type="match status" value="1"/>
</dbReference>
<feature type="domain" description="Aldehyde dehydrogenase" evidence="5">
    <location>
        <begin position="216"/>
        <end position="661"/>
    </location>
</feature>
<dbReference type="CDD" id="cd03141">
    <property type="entry name" value="GATase1_Hsp31_like"/>
    <property type="match status" value="1"/>
</dbReference>
<evidence type="ECO:0000256" key="3">
    <source>
        <dbReference type="PROSITE-ProRule" id="PRU10007"/>
    </source>
</evidence>
<dbReference type="CDD" id="cd07087">
    <property type="entry name" value="ALDH_F3-13-14_CALDH-like"/>
    <property type="match status" value="1"/>
</dbReference>
<dbReference type="SUPFAM" id="SSF53720">
    <property type="entry name" value="ALDH-like"/>
    <property type="match status" value="1"/>
</dbReference>
<dbReference type="InterPro" id="IPR029062">
    <property type="entry name" value="Class_I_gatase-like"/>
</dbReference>
<dbReference type="InterPro" id="IPR016162">
    <property type="entry name" value="Ald_DH_N"/>
</dbReference>
<evidence type="ECO:0000256" key="2">
    <source>
        <dbReference type="ARBA" id="ARBA00023002"/>
    </source>
</evidence>
<dbReference type="Pfam" id="PF00171">
    <property type="entry name" value="Aldedh"/>
    <property type="match status" value="1"/>
</dbReference>
<keyword evidence="2 4" id="KW-0560">Oxidoreductase</keyword>
<dbReference type="Proteomes" id="UP001229952">
    <property type="component" value="Chromosome"/>
</dbReference>
<reference evidence="6 7" key="1">
    <citation type="submission" date="2023-03" db="EMBL/GenBank/DDBJ databases">
        <title>Isolation and description of six Streptomyces strains from soil environments, able to metabolize different microbial glucans.</title>
        <authorList>
            <person name="Widen T."/>
            <person name="Larsbrink J."/>
        </authorList>
    </citation>
    <scope>NUCLEOTIDE SEQUENCE [LARGE SCALE GENOMIC DNA]</scope>
    <source>
        <strain evidence="6 7">Mut2</strain>
    </source>
</reference>
<dbReference type="PROSITE" id="PS00070">
    <property type="entry name" value="ALDEHYDE_DEHYDR_CYS"/>
    <property type="match status" value="1"/>
</dbReference>
<dbReference type="SUPFAM" id="SSF52317">
    <property type="entry name" value="Class I glutamine amidotransferase-like"/>
    <property type="match status" value="1"/>
</dbReference>
<dbReference type="InterPro" id="IPR015590">
    <property type="entry name" value="Aldehyde_DH_dom"/>
</dbReference>
<proteinExistence type="inferred from homology"/>